<evidence type="ECO:0000313" key="3">
    <source>
        <dbReference type="Proteomes" id="UP001279410"/>
    </source>
</evidence>
<dbReference type="AlphaFoldDB" id="A0AAD3MM97"/>
<sequence>MSMLHRDGIICGQEHQNPEIILHCNATKGGMDNMDKLVTGYSQKILHWPLVIFFNILNISAYSAFVIWMALYPDWYRGKLRRRWLFLEELGK</sequence>
<proteinExistence type="predicted"/>
<feature type="transmembrane region" description="Helical" evidence="1">
    <location>
        <begin position="45"/>
        <end position="72"/>
    </location>
</feature>
<dbReference type="EMBL" id="BRZM01000024">
    <property type="protein sequence ID" value="GLD56407.1"/>
    <property type="molecule type" value="Genomic_DNA"/>
</dbReference>
<keyword evidence="1" id="KW-0812">Transmembrane</keyword>
<gene>
    <name evidence="2" type="ORF">AKAME5_000875700</name>
</gene>
<accession>A0AAD3MM97</accession>
<reference evidence="2" key="1">
    <citation type="submission" date="2022-08" db="EMBL/GenBank/DDBJ databases">
        <title>Genome sequencing of akame (Lates japonicus).</title>
        <authorList>
            <person name="Hashiguchi Y."/>
            <person name="Takahashi H."/>
        </authorList>
    </citation>
    <scope>NUCLEOTIDE SEQUENCE</scope>
    <source>
        <strain evidence="2">Kochi</strain>
    </source>
</reference>
<organism evidence="2 3">
    <name type="scientific">Lates japonicus</name>
    <name type="common">Japanese lates</name>
    <dbReference type="NCBI Taxonomy" id="270547"/>
    <lineage>
        <taxon>Eukaryota</taxon>
        <taxon>Metazoa</taxon>
        <taxon>Chordata</taxon>
        <taxon>Craniata</taxon>
        <taxon>Vertebrata</taxon>
        <taxon>Euteleostomi</taxon>
        <taxon>Actinopterygii</taxon>
        <taxon>Neopterygii</taxon>
        <taxon>Teleostei</taxon>
        <taxon>Neoteleostei</taxon>
        <taxon>Acanthomorphata</taxon>
        <taxon>Carangaria</taxon>
        <taxon>Carangaria incertae sedis</taxon>
        <taxon>Centropomidae</taxon>
        <taxon>Lates</taxon>
    </lineage>
</organism>
<comment type="caution">
    <text evidence="2">The sequence shown here is derived from an EMBL/GenBank/DDBJ whole genome shotgun (WGS) entry which is preliminary data.</text>
</comment>
<keyword evidence="1" id="KW-1133">Transmembrane helix</keyword>
<evidence type="ECO:0000256" key="1">
    <source>
        <dbReference type="SAM" id="Phobius"/>
    </source>
</evidence>
<dbReference type="Proteomes" id="UP001279410">
    <property type="component" value="Unassembled WGS sequence"/>
</dbReference>
<protein>
    <submittedName>
        <fullName evidence="2">PiggyBac transposable element-derived protein 4-like protein</fullName>
    </submittedName>
</protein>
<keyword evidence="1" id="KW-0472">Membrane</keyword>
<evidence type="ECO:0000313" key="2">
    <source>
        <dbReference type="EMBL" id="GLD56407.1"/>
    </source>
</evidence>
<name>A0AAD3MM97_LATJO</name>
<keyword evidence="3" id="KW-1185">Reference proteome</keyword>